<evidence type="ECO:0000256" key="1">
    <source>
        <dbReference type="SAM" id="MobiDB-lite"/>
    </source>
</evidence>
<accession>A0AAD4P305</accession>
<dbReference type="AlphaFoldDB" id="A0AAD4P305"/>
<organism evidence="2 3">
    <name type="scientific">Perilla frutescens var. hirtella</name>
    <name type="common">Perilla citriodora</name>
    <name type="synonym">Perilla setoyensis</name>
    <dbReference type="NCBI Taxonomy" id="608512"/>
    <lineage>
        <taxon>Eukaryota</taxon>
        <taxon>Viridiplantae</taxon>
        <taxon>Streptophyta</taxon>
        <taxon>Embryophyta</taxon>
        <taxon>Tracheophyta</taxon>
        <taxon>Spermatophyta</taxon>
        <taxon>Magnoliopsida</taxon>
        <taxon>eudicotyledons</taxon>
        <taxon>Gunneridae</taxon>
        <taxon>Pentapetalae</taxon>
        <taxon>asterids</taxon>
        <taxon>lamiids</taxon>
        <taxon>Lamiales</taxon>
        <taxon>Lamiaceae</taxon>
        <taxon>Nepetoideae</taxon>
        <taxon>Elsholtzieae</taxon>
        <taxon>Perilla</taxon>
    </lineage>
</organism>
<feature type="region of interest" description="Disordered" evidence="1">
    <location>
        <begin position="417"/>
        <end position="438"/>
    </location>
</feature>
<proteinExistence type="predicted"/>
<dbReference type="EMBL" id="SDAM02000470">
    <property type="protein sequence ID" value="KAH6824217.1"/>
    <property type="molecule type" value="Genomic_DNA"/>
</dbReference>
<feature type="region of interest" description="Disordered" evidence="1">
    <location>
        <begin position="1"/>
        <end position="62"/>
    </location>
</feature>
<reference evidence="2 3" key="1">
    <citation type="journal article" date="2021" name="Nat. Commun.">
        <title>Incipient diploidization of the medicinal plant Perilla within 10,000 years.</title>
        <authorList>
            <person name="Zhang Y."/>
            <person name="Shen Q."/>
            <person name="Leng L."/>
            <person name="Zhang D."/>
            <person name="Chen S."/>
            <person name="Shi Y."/>
            <person name="Ning Z."/>
            <person name="Chen S."/>
        </authorList>
    </citation>
    <scope>NUCLEOTIDE SEQUENCE [LARGE SCALE GENOMIC DNA]</scope>
    <source>
        <strain evidence="3">cv. PC099</strain>
    </source>
</reference>
<gene>
    <name evidence="2" type="ORF">C2S53_001244</name>
</gene>
<evidence type="ECO:0000313" key="3">
    <source>
        <dbReference type="Proteomes" id="UP001190926"/>
    </source>
</evidence>
<dbReference type="Proteomes" id="UP001190926">
    <property type="component" value="Unassembled WGS sequence"/>
</dbReference>
<protein>
    <submittedName>
        <fullName evidence="2">Uncharacterized protein</fullName>
    </submittedName>
</protein>
<evidence type="ECO:0000313" key="2">
    <source>
        <dbReference type="EMBL" id="KAH6824217.1"/>
    </source>
</evidence>
<feature type="compositionally biased region" description="Polar residues" evidence="1">
    <location>
        <begin position="8"/>
        <end position="17"/>
    </location>
</feature>
<name>A0AAD4P305_PERFH</name>
<keyword evidence="3" id="KW-1185">Reference proteome</keyword>
<feature type="compositionally biased region" description="Basic and acidic residues" evidence="1">
    <location>
        <begin position="30"/>
        <end position="53"/>
    </location>
</feature>
<sequence length="730" mass="83603">MRRRFKSNTEFPLTKTTGDIARNRGFQKPSEMRKAKRVRFDDAETDASSRGHEATQSPGCGAPKTSEFAYFRKVKDASVKGQFRALHKENEQLKSSKISYLLRETDKACDKLDPGMKDLDFSNAGESTGPSGHKFFISPPVTNYDESYEIRKKELIHQTKKRPPLLTETVTPVGESLFSSLPNQATKQSENQCSEKGIFSEKRERLRQWVAHTTSSEVEKRHEKGSDLVSFLLCRLIPKGNENNESSKGDADNSSKFLTLHESNNLEKGLPLSHKRDCLKDLPKNCSERSGEIVLRERDIFYSEFPSNYRTESDLQNETIDRSGRSREIVLRELDGFCSRFPSNYRKESDLQNEAVDHSGRSSDIVLREWDGFGSGFPSNYRKESDLQNEAMDHSGRSSDIVLREWDGFGSGFPSNYGKENNLQNETVDPGQHSNSRICNSSDAEHGFSFCLPFESFRSLGVFRLKDLDEFGPITGRGREEAYRHSLEWDFEFGKDRVDHGSRKDVCHRLANDWNVDQQRIMDNMLDTKGFGHSPLFSSHYLFNSLPNYASAGCLMQEVAPNFNDVNYAMAEPGHFSLALPSSPRHIPLAEDKNAENLICNSNLVLSYRDPRWPKKKIWDCMPQTDFWWQCLSAPEFSAEDHPSGFHAYQFPQNENGSYSLSLLKESPEKPFTSLYEGAFDPYLYSSTLHSPLDRFRNCRMLLNHVSQNILDQELYFDDYDNDLGYRKML</sequence>
<feature type="compositionally biased region" description="Polar residues" evidence="1">
    <location>
        <begin position="418"/>
        <end position="438"/>
    </location>
</feature>
<comment type="caution">
    <text evidence="2">The sequence shown here is derived from an EMBL/GenBank/DDBJ whole genome shotgun (WGS) entry which is preliminary data.</text>
</comment>